<evidence type="ECO:0000313" key="2">
    <source>
        <dbReference type="EMBL" id="SNS03425.1"/>
    </source>
</evidence>
<dbReference type="AlphaFoldDB" id="A0A239B6B4"/>
<dbReference type="PROSITE" id="PS51257">
    <property type="entry name" value="PROKAR_LIPOPROTEIN"/>
    <property type="match status" value="1"/>
</dbReference>
<dbReference type="EMBL" id="FZOK01000002">
    <property type="protein sequence ID" value="SNS03425.1"/>
    <property type="molecule type" value="Genomic_DNA"/>
</dbReference>
<evidence type="ECO:0000313" key="3">
    <source>
        <dbReference type="Proteomes" id="UP000198480"/>
    </source>
</evidence>
<keyword evidence="1" id="KW-0732">Signal</keyword>
<reference evidence="3" key="1">
    <citation type="submission" date="2017-06" db="EMBL/GenBank/DDBJ databases">
        <authorList>
            <person name="Varghese N."/>
            <person name="Submissions S."/>
        </authorList>
    </citation>
    <scope>NUCLEOTIDE SEQUENCE [LARGE SCALE GENOMIC DNA]</scope>
    <source>
        <strain evidence="3">5C</strain>
    </source>
</reference>
<gene>
    <name evidence="2" type="ORF">SAMN06295967_102158</name>
</gene>
<name>A0A239B6B4_9BACT</name>
<accession>A0A239B6B4</accession>
<feature type="chain" id="PRO_5013303162" description="YceI-like domain-containing protein" evidence="1">
    <location>
        <begin position="29"/>
        <end position="173"/>
    </location>
</feature>
<evidence type="ECO:0008006" key="4">
    <source>
        <dbReference type="Google" id="ProtNLM"/>
    </source>
</evidence>
<organism evidence="2 3">
    <name type="scientific">Belliella buryatensis</name>
    <dbReference type="NCBI Taxonomy" id="1500549"/>
    <lineage>
        <taxon>Bacteria</taxon>
        <taxon>Pseudomonadati</taxon>
        <taxon>Bacteroidota</taxon>
        <taxon>Cytophagia</taxon>
        <taxon>Cytophagales</taxon>
        <taxon>Cyclobacteriaceae</taxon>
        <taxon>Belliella</taxon>
    </lineage>
</organism>
<sequence length="173" mass="19520">MSLMQNRMKKILYSLLLMLFLGACSANLETKEIETPTMELLAEGPLFEGANTTTATWEFDLSELLGGEESKISKAKVTSIEVMLQESDDLPALEKMVLEMTSKNTSMIRLGLHEGEFQAKEWIGLNVADKQENLAKAFEDGRITFVGDFDLLDDEFWGNVQFQLRVKFELGIK</sequence>
<protein>
    <recommendedName>
        <fullName evidence="4">YceI-like domain-containing protein</fullName>
    </recommendedName>
</protein>
<dbReference type="Proteomes" id="UP000198480">
    <property type="component" value="Unassembled WGS sequence"/>
</dbReference>
<keyword evidence="3" id="KW-1185">Reference proteome</keyword>
<feature type="signal peptide" evidence="1">
    <location>
        <begin position="1"/>
        <end position="28"/>
    </location>
</feature>
<proteinExistence type="predicted"/>
<evidence type="ECO:0000256" key="1">
    <source>
        <dbReference type="SAM" id="SignalP"/>
    </source>
</evidence>